<keyword evidence="2" id="KW-1185">Reference proteome</keyword>
<dbReference type="InterPro" id="IPR013078">
    <property type="entry name" value="His_Pase_superF_clade-1"/>
</dbReference>
<dbReference type="Proteomes" id="UP001165542">
    <property type="component" value="Unassembled WGS sequence"/>
</dbReference>
<dbReference type="CDD" id="cd07067">
    <property type="entry name" value="HP_PGM_like"/>
    <property type="match status" value="1"/>
</dbReference>
<proteinExistence type="predicted"/>
<reference evidence="1" key="1">
    <citation type="submission" date="2021-11" db="EMBL/GenBank/DDBJ databases">
        <title>Halomonas sp., isolated from a coastal aquaculture zone in Dongshan Bay.</title>
        <authorList>
            <person name="Lin W."/>
        </authorList>
    </citation>
    <scope>NUCLEOTIDE SEQUENCE</scope>
    <source>
        <strain evidence="1">Yzlin-01</strain>
    </source>
</reference>
<accession>A0ABT2EFV9</accession>
<dbReference type="InterPro" id="IPR050275">
    <property type="entry name" value="PGM_Phosphatase"/>
</dbReference>
<dbReference type="InterPro" id="IPR029033">
    <property type="entry name" value="His_PPase_superfam"/>
</dbReference>
<dbReference type="EMBL" id="JAJISC010000006">
    <property type="protein sequence ID" value="MCS2610440.1"/>
    <property type="molecule type" value="Genomic_DNA"/>
</dbReference>
<comment type="caution">
    <text evidence="1">The sequence shown here is derived from an EMBL/GenBank/DDBJ whole genome shotgun (WGS) entry which is preliminary data.</text>
</comment>
<evidence type="ECO:0000313" key="2">
    <source>
        <dbReference type="Proteomes" id="UP001165542"/>
    </source>
</evidence>
<organism evidence="1 2">
    <name type="scientific">Halomonas dongshanensis</name>
    <dbReference type="NCBI Taxonomy" id="2890835"/>
    <lineage>
        <taxon>Bacteria</taxon>
        <taxon>Pseudomonadati</taxon>
        <taxon>Pseudomonadota</taxon>
        <taxon>Gammaproteobacteria</taxon>
        <taxon>Oceanospirillales</taxon>
        <taxon>Halomonadaceae</taxon>
        <taxon>Halomonas</taxon>
    </lineage>
</organism>
<dbReference type="PANTHER" id="PTHR48100:SF1">
    <property type="entry name" value="HISTIDINE PHOSPHATASE FAMILY PROTEIN-RELATED"/>
    <property type="match status" value="1"/>
</dbReference>
<dbReference type="SMART" id="SM00855">
    <property type="entry name" value="PGAM"/>
    <property type="match status" value="1"/>
</dbReference>
<gene>
    <name evidence="1" type="ORF">LLY24_14055</name>
</gene>
<evidence type="ECO:0000313" key="1">
    <source>
        <dbReference type="EMBL" id="MCS2610440.1"/>
    </source>
</evidence>
<protein>
    <submittedName>
        <fullName evidence="1">Histidine phosphatase family protein</fullName>
    </submittedName>
</protein>
<dbReference type="PANTHER" id="PTHR48100">
    <property type="entry name" value="BROAD-SPECIFICITY PHOSPHATASE YOR283W-RELATED"/>
    <property type="match status" value="1"/>
</dbReference>
<sequence>MRFPNADITTFDLLRHGEPVGGRMLRGRTDHPLSERGWQQVTEAVMRQANAEGELPYDAIVTSPLSRCCEFALWLGEEFDLPVLIDDDLAELHLGRWEGKTHAEVFAEEGEGPMTAFWNSPEAVAPPEGERLVDFDARLHEAWRRLVDTPPGRHVLVVAHLFVCNGLLRQVIQQPLARTLVMDLPYAAISRARVERHALGETAFVEWIGR</sequence>
<dbReference type="Pfam" id="PF00300">
    <property type="entry name" value="His_Phos_1"/>
    <property type="match status" value="1"/>
</dbReference>
<name>A0ABT2EFV9_9GAMM</name>
<dbReference type="RefSeq" id="WP_259036931.1">
    <property type="nucleotide sequence ID" value="NZ_JAJISC010000006.1"/>
</dbReference>
<dbReference type="SUPFAM" id="SSF53254">
    <property type="entry name" value="Phosphoglycerate mutase-like"/>
    <property type="match status" value="1"/>
</dbReference>
<dbReference type="Gene3D" id="3.40.50.1240">
    <property type="entry name" value="Phosphoglycerate mutase-like"/>
    <property type="match status" value="1"/>
</dbReference>